<accession>A0A3E4QV22</accession>
<keyword evidence="3" id="KW-0131">Cell cycle</keyword>
<evidence type="ECO:0000256" key="2">
    <source>
        <dbReference type="ARBA" id="ARBA00023210"/>
    </source>
</evidence>
<evidence type="ECO:0000256" key="3">
    <source>
        <dbReference type="ARBA" id="ARBA00023306"/>
    </source>
</evidence>
<dbReference type="Proteomes" id="UP000260943">
    <property type="component" value="Unassembled WGS sequence"/>
</dbReference>
<dbReference type="GO" id="GO:0000917">
    <property type="term" value="P:division septum assembly"/>
    <property type="evidence" value="ECO:0007669"/>
    <property type="project" value="UniProtKB-KW"/>
</dbReference>
<comment type="function">
    <text evidence="4">Cell division protein that is part of the divisome complex and is recruited early to the Z-ring. Probably stimulates Z-ring formation, perhaps through the cross-linking of FtsZ protofilaments. Its function overlaps with FtsA.</text>
</comment>
<keyword evidence="2" id="KW-0717">Septation</keyword>
<feature type="region of interest" description="Disordered" evidence="5">
    <location>
        <begin position="98"/>
        <end position="117"/>
    </location>
</feature>
<proteinExistence type="predicted"/>
<feature type="region of interest" description="Disordered" evidence="5">
    <location>
        <begin position="122"/>
        <end position="145"/>
    </location>
</feature>
<dbReference type="PANTHER" id="PTHR35798:SF1">
    <property type="entry name" value="CELL DIVISION PROTEIN SEPF"/>
    <property type="match status" value="1"/>
</dbReference>
<name>A0A3E4QV22_9ACTN</name>
<dbReference type="InterPro" id="IPR038594">
    <property type="entry name" value="SepF-like_sf"/>
</dbReference>
<protein>
    <submittedName>
        <fullName evidence="6">Cell division protein SepF</fullName>
    </submittedName>
</protein>
<evidence type="ECO:0000256" key="1">
    <source>
        <dbReference type="ARBA" id="ARBA00022618"/>
    </source>
</evidence>
<evidence type="ECO:0000256" key="5">
    <source>
        <dbReference type="SAM" id="MobiDB-lite"/>
    </source>
</evidence>
<dbReference type="InterPro" id="IPR007561">
    <property type="entry name" value="Cell_div_SepF/SepF-rel"/>
</dbReference>
<reference evidence="6 7" key="1">
    <citation type="submission" date="2018-08" db="EMBL/GenBank/DDBJ databases">
        <title>A genome reference for cultivated species of the human gut microbiota.</title>
        <authorList>
            <person name="Zou Y."/>
            <person name="Xue W."/>
            <person name="Luo G."/>
        </authorList>
    </citation>
    <scope>NUCLEOTIDE SEQUENCE [LARGE SCALE GENOMIC DNA]</scope>
    <source>
        <strain evidence="6 7">TF08-14</strain>
    </source>
</reference>
<dbReference type="PANTHER" id="PTHR35798">
    <property type="entry name" value="CELL DIVISION PROTEIN SEPF"/>
    <property type="match status" value="1"/>
</dbReference>
<dbReference type="InterPro" id="IPR023052">
    <property type="entry name" value="Cell_div_SepF"/>
</dbReference>
<sequence>MGFLDELKSKLPFGQEQGGYGRDSYAQGDGYDDYYDDGGADAGYGDDYSSAGYGGNDQGYGSYGEQDSGNGMLGQTRRGEAESVAVYTRSGQLVGDADRHATTFNPPTRSHDAYRPGAYDTPSSYAETLRSVPSPASPASSSTAADAAAHRSAVVNGTPQLPAYILRPESYDDIETVVRRVRTRQPVALVFAGVRTEVAKRVLDFSYGFACGLGASVKEVADRVFIVLPQGCEVKESDLAKLRAEGYIKTK</sequence>
<evidence type="ECO:0000256" key="4">
    <source>
        <dbReference type="ARBA" id="ARBA00044936"/>
    </source>
</evidence>
<feature type="region of interest" description="Disordered" evidence="5">
    <location>
        <begin position="1"/>
        <end position="84"/>
    </location>
</feature>
<feature type="compositionally biased region" description="Acidic residues" evidence="5">
    <location>
        <begin position="30"/>
        <end position="39"/>
    </location>
</feature>
<evidence type="ECO:0000313" key="6">
    <source>
        <dbReference type="EMBL" id="RGL10664.1"/>
    </source>
</evidence>
<dbReference type="Pfam" id="PF04472">
    <property type="entry name" value="SepF"/>
    <property type="match status" value="1"/>
</dbReference>
<keyword evidence="1 6" id="KW-0132">Cell division</keyword>
<dbReference type="RefSeq" id="WP_117679307.1">
    <property type="nucleotide sequence ID" value="NZ_CALJOO010000036.1"/>
</dbReference>
<feature type="compositionally biased region" description="Gly residues" evidence="5">
    <location>
        <begin position="52"/>
        <end position="62"/>
    </location>
</feature>
<dbReference type="AlphaFoldDB" id="A0A3E4QV22"/>
<feature type="compositionally biased region" description="Low complexity" evidence="5">
    <location>
        <begin position="131"/>
        <end position="145"/>
    </location>
</feature>
<gene>
    <name evidence="6" type="ORF">DXC81_04095</name>
</gene>
<dbReference type="EMBL" id="QSRJ01000004">
    <property type="protein sequence ID" value="RGL10664.1"/>
    <property type="molecule type" value="Genomic_DNA"/>
</dbReference>
<comment type="caution">
    <text evidence="6">The sequence shown here is derived from an EMBL/GenBank/DDBJ whole genome shotgun (WGS) entry which is preliminary data.</text>
</comment>
<evidence type="ECO:0000313" key="7">
    <source>
        <dbReference type="Proteomes" id="UP000260943"/>
    </source>
</evidence>
<dbReference type="Gene3D" id="3.30.110.150">
    <property type="entry name" value="SepF-like protein"/>
    <property type="match status" value="1"/>
</dbReference>
<organism evidence="6 7">
    <name type="scientific">Collinsella tanakaei</name>
    <dbReference type="NCBI Taxonomy" id="626935"/>
    <lineage>
        <taxon>Bacteria</taxon>
        <taxon>Bacillati</taxon>
        <taxon>Actinomycetota</taxon>
        <taxon>Coriobacteriia</taxon>
        <taxon>Coriobacteriales</taxon>
        <taxon>Coriobacteriaceae</taxon>
        <taxon>Collinsella</taxon>
    </lineage>
</organism>